<dbReference type="Gene3D" id="3.30.300.30">
    <property type="match status" value="1"/>
</dbReference>
<dbReference type="Pfam" id="PF13193">
    <property type="entry name" value="AMP-binding_C"/>
    <property type="match status" value="1"/>
</dbReference>
<protein>
    <recommendedName>
        <fullName evidence="2">AMP-binding enzyme C-terminal domain-containing protein</fullName>
    </recommendedName>
</protein>
<reference evidence="3 4" key="1">
    <citation type="submission" date="2016-03" db="EMBL/GenBank/DDBJ databases">
        <title>Fine-scale spatial genetic structure of a fungal parasite of coffee scale insects.</title>
        <authorList>
            <person name="Jackson D."/>
            <person name="Zemenick K.A."/>
            <person name="Malloure B."/>
            <person name="Quandt C.A."/>
            <person name="James T.Y."/>
        </authorList>
    </citation>
    <scope>NUCLEOTIDE SEQUENCE [LARGE SCALE GENOMIC DNA]</scope>
    <source>
        <strain evidence="3 4">UM487</strain>
    </source>
</reference>
<gene>
    <name evidence="3" type="ORF">LLEC1_03031</name>
</gene>
<dbReference type="OrthoDB" id="6509636at2759"/>
<dbReference type="InterPro" id="IPR025110">
    <property type="entry name" value="AMP-bd_C"/>
</dbReference>
<evidence type="ECO:0000256" key="1">
    <source>
        <dbReference type="ARBA" id="ARBA00006432"/>
    </source>
</evidence>
<proteinExistence type="inferred from homology"/>
<comment type="caution">
    <text evidence="3">The sequence shown here is derived from an EMBL/GenBank/DDBJ whole genome shotgun (WGS) entry which is preliminary data.</text>
</comment>
<evidence type="ECO:0000313" key="4">
    <source>
        <dbReference type="Proteomes" id="UP000243081"/>
    </source>
</evidence>
<dbReference type="EMBL" id="LUKN01001665">
    <property type="protein sequence ID" value="OAR00503.1"/>
    <property type="molecule type" value="Genomic_DNA"/>
</dbReference>
<dbReference type="Gene3D" id="3.40.50.12780">
    <property type="entry name" value="N-terminal domain of ligase-like"/>
    <property type="match status" value="1"/>
</dbReference>
<dbReference type="GO" id="GO:0016405">
    <property type="term" value="F:CoA-ligase activity"/>
    <property type="evidence" value="ECO:0007669"/>
    <property type="project" value="TreeGrafter"/>
</dbReference>
<keyword evidence="4" id="KW-1185">Reference proteome</keyword>
<dbReference type="AlphaFoldDB" id="A0A179IDZ1"/>
<dbReference type="PANTHER" id="PTHR24096:SF422">
    <property type="entry name" value="BCDNA.GH02901"/>
    <property type="match status" value="1"/>
</dbReference>
<dbReference type="SUPFAM" id="SSF56801">
    <property type="entry name" value="Acetyl-CoA synthetase-like"/>
    <property type="match status" value="1"/>
</dbReference>
<dbReference type="OMA" id="GNAMPPN"/>
<comment type="similarity">
    <text evidence="1">Belongs to the ATP-dependent AMP-binding enzyme family.</text>
</comment>
<feature type="non-terminal residue" evidence="3">
    <location>
        <position position="1"/>
    </location>
</feature>
<feature type="domain" description="AMP-binding enzyme C-terminal" evidence="2">
    <location>
        <begin position="92"/>
        <end position="173"/>
    </location>
</feature>
<accession>A0A179IDZ1</accession>
<dbReference type="InterPro" id="IPR042099">
    <property type="entry name" value="ANL_N_sf"/>
</dbReference>
<organism evidence="3 4">
    <name type="scientific">Cordyceps confragosa</name>
    <name type="common">Lecanicillium lecanii</name>
    <dbReference type="NCBI Taxonomy" id="2714763"/>
    <lineage>
        <taxon>Eukaryota</taxon>
        <taxon>Fungi</taxon>
        <taxon>Dikarya</taxon>
        <taxon>Ascomycota</taxon>
        <taxon>Pezizomycotina</taxon>
        <taxon>Sordariomycetes</taxon>
        <taxon>Hypocreomycetidae</taxon>
        <taxon>Hypocreales</taxon>
        <taxon>Cordycipitaceae</taxon>
        <taxon>Akanthomyces</taxon>
    </lineage>
</organism>
<name>A0A179IDZ1_CORDF</name>
<dbReference type="PANTHER" id="PTHR24096">
    <property type="entry name" value="LONG-CHAIN-FATTY-ACID--COA LIGASE"/>
    <property type="match status" value="1"/>
</dbReference>
<dbReference type="Proteomes" id="UP000243081">
    <property type="component" value="Unassembled WGS sequence"/>
</dbReference>
<dbReference type="FunFam" id="3.30.300.30:FF:000007">
    <property type="entry name" value="4-coumarate--CoA ligase 2"/>
    <property type="match status" value="1"/>
</dbReference>
<evidence type="ECO:0000259" key="2">
    <source>
        <dbReference type="Pfam" id="PF13193"/>
    </source>
</evidence>
<evidence type="ECO:0000313" key="3">
    <source>
        <dbReference type="EMBL" id="OAR00503.1"/>
    </source>
</evidence>
<sequence length="194" mass="21532">LRAKLVDAEGNVVTGHDERGELLLQGPSVVLGYLHNERANAETFVHHADGRWIRTGDEAVVRKSSKGHEHVFITDRIKELIKVKGFQVAPAELEAHLLTHDYVHDCTVIAVPDDRAGEVPKAFVVRSPACSGMSDADVRRAVEEHVEQHKTRYKWLKGGVEFVDAIPKSPSGKILRRVLKDKEKAARKAQGAKL</sequence>
<dbReference type="InterPro" id="IPR045851">
    <property type="entry name" value="AMP-bd_C_sf"/>
</dbReference>